<keyword evidence="2" id="KW-1185">Reference proteome</keyword>
<organism evidence="1 2">
    <name type="scientific">Novosphingobium pituita</name>
    <dbReference type="NCBI Taxonomy" id="3056842"/>
    <lineage>
        <taxon>Bacteria</taxon>
        <taxon>Pseudomonadati</taxon>
        <taxon>Pseudomonadota</taxon>
        <taxon>Alphaproteobacteria</taxon>
        <taxon>Sphingomonadales</taxon>
        <taxon>Sphingomonadaceae</taxon>
        <taxon>Novosphingobium</taxon>
    </lineage>
</organism>
<gene>
    <name evidence="1" type="ORF">NUTIK01_07040</name>
</gene>
<accession>A0ABQ6P3T0</accession>
<dbReference type="RefSeq" id="WP_317973757.1">
    <property type="nucleotide sequence ID" value="NZ_BTFW01000001.1"/>
</dbReference>
<dbReference type="Proteomes" id="UP001187221">
    <property type="component" value="Unassembled WGS sequence"/>
</dbReference>
<proteinExistence type="predicted"/>
<reference evidence="1 2" key="1">
    <citation type="submission" date="2023-06" db="EMBL/GenBank/DDBJ databases">
        <title>Draft genome sequence of Novosphingobium sp. strain IK01.</title>
        <authorList>
            <person name="Hatamoto M."/>
            <person name="Ikarashi T."/>
            <person name="Yamaguchi T."/>
        </authorList>
    </citation>
    <scope>NUCLEOTIDE SEQUENCE [LARGE SCALE GENOMIC DNA]</scope>
    <source>
        <strain evidence="1 2">IK01</strain>
    </source>
</reference>
<evidence type="ECO:0000313" key="2">
    <source>
        <dbReference type="Proteomes" id="UP001187221"/>
    </source>
</evidence>
<sequence>MSFVTVPADPVSPPGAVVSGDGWWPDIDCNAMRDALRLGQIVTHARLVAALESGLLTVEGELALWRAMREAEGCTSLAGVEPTRTINGQSRAVVLYTRAVRCAAAAELSETHRDVTATGHGDARAEDDKLTASDYRRMTTEAVRDLIATNRNAVDLI</sequence>
<dbReference type="EMBL" id="BTFW01000001">
    <property type="protein sequence ID" value="GMM59927.1"/>
    <property type="molecule type" value="Genomic_DNA"/>
</dbReference>
<evidence type="ECO:0000313" key="1">
    <source>
        <dbReference type="EMBL" id="GMM59927.1"/>
    </source>
</evidence>
<comment type="caution">
    <text evidence="1">The sequence shown here is derived from an EMBL/GenBank/DDBJ whole genome shotgun (WGS) entry which is preliminary data.</text>
</comment>
<dbReference type="Pfam" id="PF05926">
    <property type="entry name" value="Phage_GPL"/>
    <property type="match status" value="1"/>
</dbReference>
<dbReference type="InterPro" id="IPR009225">
    <property type="entry name" value="Phage_head_completion_GpL"/>
</dbReference>
<name>A0ABQ6P3T0_9SPHN</name>
<protein>
    <submittedName>
        <fullName evidence="1">Head completion/stabilization protein</fullName>
    </submittedName>
</protein>